<comment type="caution">
    <text evidence="1">The sequence shown here is derived from an EMBL/GenBank/DDBJ whole genome shotgun (WGS) entry which is preliminary data.</text>
</comment>
<reference evidence="1 2" key="1">
    <citation type="journal article" date="2019" name="Environ. Microbiol.">
        <title>At the nexus of three kingdoms: the genome of the mycorrhizal fungus Gigaspora margarita provides insights into plant, endobacterial and fungal interactions.</title>
        <authorList>
            <person name="Venice F."/>
            <person name="Ghignone S."/>
            <person name="Salvioli di Fossalunga A."/>
            <person name="Amselem J."/>
            <person name="Novero M."/>
            <person name="Xianan X."/>
            <person name="Sedzielewska Toro K."/>
            <person name="Morin E."/>
            <person name="Lipzen A."/>
            <person name="Grigoriev I.V."/>
            <person name="Henrissat B."/>
            <person name="Martin F.M."/>
            <person name="Bonfante P."/>
        </authorList>
    </citation>
    <scope>NUCLEOTIDE SEQUENCE [LARGE SCALE GENOMIC DNA]</scope>
    <source>
        <strain evidence="1 2">BEG34</strain>
    </source>
</reference>
<protein>
    <submittedName>
        <fullName evidence="1">Uncharacterized protein</fullName>
    </submittedName>
</protein>
<gene>
    <name evidence="1" type="ORF">F8M41_003697</name>
</gene>
<dbReference type="OrthoDB" id="2959849at2759"/>
<sequence length="140" mass="16068">MKTQSNIEIETQSNIEMEVQFNIEIEAQSNIKIEVQSNVKYCESYGQDRPLESFINGKTCLKCRSKKNNQNAQKHAAADVNTGYGIMEDFFAVLRTIKGQKIKNFRQIININEYITPIDPKEIATSISNNILTIINFKFK</sequence>
<dbReference type="Proteomes" id="UP000439903">
    <property type="component" value="Unassembled WGS sequence"/>
</dbReference>
<evidence type="ECO:0000313" key="2">
    <source>
        <dbReference type="Proteomes" id="UP000439903"/>
    </source>
</evidence>
<keyword evidence="2" id="KW-1185">Reference proteome</keyword>
<accession>A0A8H3XDX6</accession>
<proteinExistence type="predicted"/>
<name>A0A8H3XDX6_GIGMA</name>
<dbReference type="EMBL" id="WTPW01001328">
    <property type="protein sequence ID" value="KAF0442188.1"/>
    <property type="molecule type" value="Genomic_DNA"/>
</dbReference>
<evidence type="ECO:0000313" key="1">
    <source>
        <dbReference type="EMBL" id="KAF0442188.1"/>
    </source>
</evidence>
<dbReference type="AlphaFoldDB" id="A0A8H3XDX6"/>
<organism evidence="1 2">
    <name type="scientific">Gigaspora margarita</name>
    <dbReference type="NCBI Taxonomy" id="4874"/>
    <lineage>
        <taxon>Eukaryota</taxon>
        <taxon>Fungi</taxon>
        <taxon>Fungi incertae sedis</taxon>
        <taxon>Mucoromycota</taxon>
        <taxon>Glomeromycotina</taxon>
        <taxon>Glomeromycetes</taxon>
        <taxon>Diversisporales</taxon>
        <taxon>Gigasporaceae</taxon>
        <taxon>Gigaspora</taxon>
    </lineage>
</organism>